<dbReference type="SUPFAM" id="SSF55729">
    <property type="entry name" value="Acyl-CoA N-acyltransferases (Nat)"/>
    <property type="match status" value="1"/>
</dbReference>
<accession>A0A377XPY4</accession>
<evidence type="ECO:0000313" key="1">
    <source>
        <dbReference type="EMBL" id="STT84255.1"/>
    </source>
</evidence>
<keyword evidence="1" id="KW-0808">Transferase</keyword>
<dbReference type="AlphaFoldDB" id="A0A377XPY4"/>
<dbReference type="NCBIfam" id="NF007338">
    <property type="entry name" value="PRK09831.1"/>
    <property type="match status" value="1"/>
</dbReference>
<name>A0A377XPY4_KLEPN</name>
<dbReference type="Gene3D" id="3.40.630.30">
    <property type="match status" value="1"/>
</dbReference>
<evidence type="ECO:0000313" key="2">
    <source>
        <dbReference type="Proteomes" id="UP000254340"/>
    </source>
</evidence>
<dbReference type="InterPro" id="IPR052564">
    <property type="entry name" value="N-acetyltrans/Recomb-assoc"/>
</dbReference>
<gene>
    <name evidence="1" type="ORF">NCTC5047_05294</name>
</gene>
<protein>
    <submittedName>
        <fullName evidence="1">Acetyltransferase YafP</fullName>
    </submittedName>
</protein>
<organism evidence="1 2">
    <name type="scientific">Klebsiella pneumoniae</name>
    <dbReference type="NCBI Taxonomy" id="573"/>
    <lineage>
        <taxon>Bacteria</taxon>
        <taxon>Pseudomonadati</taxon>
        <taxon>Pseudomonadota</taxon>
        <taxon>Gammaproteobacteria</taxon>
        <taxon>Enterobacterales</taxon>
        <taxon>Enterobacteriaceae</taxon>
        <taxon>Klebsiella/Raoultella group</taxon>
        <taxon>Klebsiella</taxon>
        <taxon>Klebsiella pneumoniae complex</taxon>
    </lineage>
</organism>
<dbReference type="GO" id="GO:0016740">
    <property type="term" value="F:transferase activity"/>
    <property type="evidence" value="ECO:0007669"/>
    <property type="project" value="UniProtKB-KW"/>
</dbReference>
<dbReference type="EMBL" id="UGLH01000006">
    <property type="protein sequence ID" value="STT84255.1"/>
    <property type="molecule type" value="Genomic_DNA"/>
</dbReference>
<dbReference type="InterPro" id="IPR016181">
    <property type="entry name" value="Acyl_CoA_acyltransferase"/>
</dbReference>
<sequence length="150" mass="17111">MHIRAYRDSDLPLLCQIFLRAVRETASRDYTPGQIAAWAQVDETRWRQKLAGLNRPGGRGQQPAGWLYHRHRDAYRFAVRLAGSRPPGYRGALIEALCAQYPAQILTVDASITAKPCFTAHGFKVVAEQRVAARGEWFINYRMEKRVALR</sequence>
<dbReference type="PANTHER" id="PTHR43451:SF1">
    <property type="entry name" value="ACETYLTRANSFERASE"/>
    <property type="match status" value="1"/>
</dbReference>
<proteinExistence type="predicted"/>
<dbReference type="PANTHER" id="PTHR43451">
    <property type="entry name" value="ACETYLTRANSFERASE (GNAT) FAMILY PROTEIN"/>
    <property type="match status" value="1"/>
</dbReference>
<reference evidence="1 2" key="1">
    <citation type="submission" date="2018-06" db="EMBL/GenBank/DDBJ databases">
        <authorList>
            <consortium name="Pathogen Informatics"/>
            <person name="Doyle S."/>
        </authorList>
    </citation>
    <scope>NUCLEOTIDE SEQUENCE [LARGE SCALE GENOMIC DNA]</scope>
    <source>
        <strain evidence="1 2">NCTC5047</strain>
    </source>
</reference>
<dbReference type="Proteomes" id="UP000254340">
    <property type="component" value="Unassembled WGS sequence"/>
</dbReference>